<protein>
    <submittedName>
        <fullName evidence="8">RagB/SusD family nutrient uptake outer membrane protein</fullName>
    </submittedName>
</protein>
<evidence type="ECO:0000313" key="8">
    <source>
        <dbReference type="EMBL" id="RGN36439.1"/>
    </source>
</evidence>
<evidence type="ECO:0000256" key="3">
    <source>
        <dbReference type="ARBA" id="ARBA00022729"/>
    </source>
</evidence>
<dbReference type="SUPFAM" id="SSF48452">
    <property type="entry name" value="TPR-like"/>
    <property type="match status" value="1"/>
</dbReference>
<evidence type="ECO:0000256" key="2">
    <source>
        <dbReference type="ARBA" id="ARBA00006275"/>
    </source>
</evidence>
<feature type="domain" description="RagB/SusD" evidence="6">
    <location>
        <begin position="250"/>
        <end position="545"/>
    </location>
</feature>
<dbReference type="Proteomes" id="UP000260983">
    <property type="component" value="Unassembled WGS sequence"/>
</dbReference>
<keyword evidence="3" id="KW-0732">Signal</keyword>
<keyword evidence="5" id="KW-0998">Cell outer membrane</keyword>
<keyword evidence="4" id="KW-0472">Membrane</keyword>
<evidence type="ECO:0000259" key="6">
    <source>
        <dbReference type="Pfam" id="PF07980"/>
    </source>
</evidence>
<organism evidence="8 9">
    <name type="scientific">Bacteroides oleiciplenus</name>
    <dbReference type="NCBI Taxonomy" id="626931"/>
    <lineage>
        <taxon>Bacteria</taxon>
        <taxon>Pseudomonadati</taxon>
        <taxon>Bacteroidota</taxon>
        <taxon>Bacteroidia</taxon>
        <taxon>Bacteroidales</taxon>
        <taxon>Bacteroidaceae</taxon>
        <taxon>Bacteroides</taxon>
    </lineage>
</organism>
<evidence type="ECO:0000256" key="1">
    <source>
        <dbReference type="ARBA" id="ARBA00004442"/>
    </source>
</evidence>
<dbReference type="Pfam" id="PF14322">
    <property type="entry name" value="SusD-like_3"/>
    <property type="match status" value="1"/>
</dbReference>
<evidence type="ECO:0000256" key="4">
    <source>
        <dbReference type="ARBA" id="ARBA00023136"/>
    </source>
</evidence>
<dbReference type="InterPro" id="IPR033985">
    <property type="entry name" value="SusD-like_N"/>
</dbReference>
<dbReference type="GO" id="GO:0009279">
    <property type="term" value="C:cell outer membrane"/>
    <property type="evidence" value="ECO:0007669"/>
    <property type="project" value="UniProtKB-SubCell"/>
</dbReference>
<dbReference type="EMBL" id="QSUL01000005">
    <property type="protein sequence ID" value="RGN36439.1"/>
    <property type="molecule type" value="Genomic_DNA"/>
</dbReference>
<reference evidence="8 9" key="1">
    <citation type="submission" date="2018-08" db="EMBL/GenBank/DDBJ databases">
        <title>A genome reference for cultivated species of the human gut microbiota.</title>
        <authorList>
            <person name="Zou Y."/>
            <person name="Xue W."/>
            <person name="Luo G."/>
        </authorList>
    </citation>
    <scope>NUCLEOTIDE SEQUENCE [LARGE SCALE GENOMIC DNA]</scope>
    <source>
        <strain evidence="8 9">OM05-15BH</strain>
    </source>
</reference>
<dbReference type="RefSeq" id="WP_117723943.1">
    <property type="nucleotide sequence ID" value="NZ_QSUL01000005.1"/>
</dbReference>
<comment type="subcellular location">
    <subcellularLocation>
        <location evidence="1">Cell outer membrane</location>
    </subcellularLocation>
</comment>
<dbReference type="Pfam" id="PF07980">
    <property type="entry name" value="SusD_RagB"/>
    <property type="match status" value="1"/>
</dbReference>
<proteinExistence type="inferred from homology"/>
<comment type="similarity">
    <text evidence="2">Belongs to the SusD family.</text>
</comment>
<sequence>MKTIRYIFLVLSLLLVSCEGDFLDRKPIDFLAPDSFNSEKDIKEAVNGIYRAFLSNKLEPIYLDFMVDNGFMSDYRNMFERTYDNETNYVVNKWSWNYKIILRANTVLHFIDNVQMQENVYKQYKGEATFLRALAYSDLLFYFGSAPLRTQPEGLEGADKELASRETLIEFVIKELTDASNLLPDTYAATDRGRATKGAALALKARVFLFNKQYSETIEACEAVRALNVYKIMPDYESLFLPKGEADNQEVIFDKQHETNSPGSIGLSNDWYTYFYMWNGYQASHGLYEQYYSTNGLSINDPENTLYDEKVLTSQIVSPSTYVKNGGYDSRFQNRDPRMHVTLVVPYTIDAYDRTTGAPWVYYPKNKGNANFTSFRIRKYVDYSNNGIAAISGVNPVIIRYADILLMEAEAYIERALAGGDPYDDAHVRSLIDQVRQRESVKMPKVADAEGTGLAPEKMRDIIRHERRVEFAFEGLRLFDVIRWDEGKTAFSDFKGFDPSKLGQTAAQGVSYEVITVFPRTFDASKGYLWPIPKTEIDANKLIKQ</sequence>
<comment type="caution">
    <text evidence="8">The sequence shown here is derived from an EMBL/GenBank/DDBJ whole genome shotgun (WGS) entry which is preliminary data.</text>
</comment>
<dbReference type="InterPro" id="IPR011990">
    <property type="entry name" value="TPR-like_helical_dom_sf"/>
</dbReference>
<gene>
    <name evidence="8" type="ORF">DXB65_08520</name>
</gene>
<feature type="domain" description="SusD-like N-terminal" evidence="7">
    <location>
        <begin position="21"/>
        <end position="209"/>
    </location>
</feature>
<evidence type="ECO:0000256" key="5">
    <source>
        <dbReference type="ARBA" id="ARBA00023237"/>
    </source>
</evidence>
<evidence type="ECO:0000313" key="9">
    <source>
        <dbReference type="Proteomes" id="UP000260983"/>
    </source>
</evidence>
<evidence type="ECO:0000259" key="7">
    <source>
        <dbReference type="Pfam" id="PF14322"/>
    </source>
</evidence>
<accession>A0A3E5BG60</accession>
<dbReference type="InterPro" id="IPR012944">
    <property type="entry name" value="SusD_RagB_dom"/>
</dbReference>
<dbReference type="Gene3D" id="1.25.40.390">
    <property type="match status" value="1"/>
</dbReference>
<dbReference type="PROSITE" id="PS51257">
    <property type="entry name" value="PROKAR_LIPOPROTEIN"/>
    <property type="match status" value="1"/>
</dbReference>
<name>A0A3E5BG60_9BACE</name>
<dbReference type="AlphaFoldDB" id="A0A3E5BG60"/>